<dbReference type="Gene3D" id="3.30.420.10">
    <property type="entry name" value="Ribonuclease H-like superfamily/Ribonuclease H"/>
    <property type="match status" value="1"/>
</dbReference>
<protein>
    <submittedName>
        <fullName evidence="1">Uncharacterized protein</fullName>
    </submittedName>
</protein>
<dbReference type="EMBL" id="CP133623">
    <property type="protein sequence ID" value="WMV59394.1"/>
    <property type="molecule type" value="Genomic_DNA"/>
</dbReference>
<name>A0AAF0V8J7_SOLVR</name>
<dbReference type="InterPro" id="IPR012337">
    <property type="entry name" value="RNaseH-like_sf"/>
</dbReference>
<gene>
    <name evidence="1" type="ORF">MTR67_052779</name>
</gene>
<dbReference type="AlphaFoldDB" id="A0AAF0V8J7"/>
<organism evidence="1 2">
    <name type="scientific">Solanum verrucosum</name>
    <dbReference type="NCBI Taxonomy" id="315347"/>
    <lineage>
        <taxon>Eukaryota</taxon>
        <taxon>Viridiplantae</taxon>
        <taxon>Streptophyta</taxon>
        <taxon>Embryophyta</taxon>
        <taxon>Tracheophyta</taxon>
        <taxon>Spermatophyta</taxon>
        <taxon>Magnoliopsida</taxon>
        <taxon>eudicotyledons</taxon>
        <taxon>Gunneridae</taxon>
        <taxon>Pentapetalae</taxon>
        <taxon>asterids</taxon>
        <taxon>lamiids</taxon>
        <taxon>Solanales</taxon>
        <taxon>Solanaceae</taxon>
        <taxon>Solanoideae</taxon>
        <taxon>Solaneae</taxon>
        <taxon>Solanum</taxon>
    </lineage>
</organism>
<sequence length="75" mass="8719">MCIPIWKWERITMDFVVGLPTIVGSYDSIWVVVERLTESADFIPVWVKYTVEILTQLCISQIVRIHRVPISIVSE</sequence>
<dbReference type="InterPro" id="IPR036397">
    <property type="entry name" value="RNaseH_sf"/>
</dbReference>
<dbReference type="SUPFAM" id="SSF53098">
    <property type="entry name" value="Ribonuclease H-like"/>
    <property type="match status" value="1"/>
</dbReference>
<accession>A0AAF0V8J7</accession>
<reference evidence="1" key="1">
    <citation type="submission" date="2023-08" db="EMBL/GenBank/DDBJ databases">
        <title>A de novo genome assembly of Solanum verrucosum Schlechtendal, a Mexican diploid species geographically isolated from the other diploid A-genome species in potato relatives.</title>
        <authorList>
            <person name="Hosaka K."/>
        </authorList>
    </citation>
    <scope>NUCLEOTIDE SEQUENCE</scope>
    <source>
        <tissue evidence="1">Young leaves</tissue>
    </source>
</reference>
<dbReference type="PANTHER" id="PTHR45835:SF99">
    <property type="entry name" value="CHROMO DOMAIN-CONTAINING PROTEIN-RELATED"/>
    <property type="match status" value="1"/>
</dbReference>
<evidence type="ECO:0000313" key="1">
    <source>
        <dbReference type="EMBL" id="WMV59394.1"/>
    </source>
</evidence>
<dbReference type="Proteomes" id="UP001234989">
    <property type="component" value="Chromosome 12"/>
</dbReference>
<dbReference type="GO" id="GO:0003676">
    <property type="term" value="F:nucleic acid binding"/>
    <property type="evidence" value="ECO:0007669"/>
    <property type="project" value="InterPro"/>
</dbReference>
<proteinExistence type="predicted"/>
<dbReference type="PANTHER" id="PTHR45835">
    <property type="entry name" value="YALI0A06105P"/>
    <property type="match status" value="1"/>
</dbReference>
<keyword evidence="2" id="KW-1185">Reference proteome</keyword>
<evidence type="ECO:0000313" key="2">
    <source>
        <dbReference type="Proteomes" id="UP001234989"/>
    </source>
</evidence>